<dbReference type="KEGG" id="smav:CFF01_04600"/>
<evidence type="ECO:0000313" key="2">
    <source>
        <dbReference type="Proteomes" id="UP000198233"/>
    </source>
</evidence>
<dbReference type="EMBL" id="CP022272">
    <property type="protein sequence ID" value="ASJ95925.1"/>
    <property type="molecule type" value="Genomic_DNA"/>
</dbReference>
<reference evidence="1 2" key="1">
    <citation type="submission" date="2017-06" db="EMBL/GenBank/DDBJ databases">
        <title>Complete genome sequence of Shewanella marisflavi EP1 associated with anaerobic 2,4-dinitrotoluene reduction and salt tolerance.</title>
        <authorList>
            <person name="Huang J."/>
        </authorList>
    </citation>
    <scope>NUCLEOTIDE SEQUENCE [LARGE SCALE GENOMIC DNA]</scope>
    <source>
        <strain evidence="1 2">EP1</strain>
    </source>
</reference>
<name>A0AAC9TVK7_9GAMM</name>
<proteinExistence type="predicted"/>
<dbReference type="AlphaFoldDB" id="A0AAC9TVK7"/>
<dbReference type="RefSeq" id="WP_088904030.1">
    <property type="nucleotide sequence ID" value="NZ_CP022272.1"/>
</dbReference>
<evidence type="ECO:0000313" key="1">
    <source>
        <dbReference type="EMBL" id="ASJ95925.1"/>
    </source>
</evidence>
<accession>A0AAC9TVK7</accession>
<gene>
    <name evidence="1" type="ORF">CFF01_04600</name>
</gene>
<organism evidence="1 2">
    <name type="scientific">Shewanella marisflavi</name>
    <dbReference type="NCBI Taxonomy" id="260364"/>
    <lineage>
        <taxon>Bacteria</taxon>
        <taxon>Pseudomonadati</taxon>
        <taxon>Pseudomonadota</taxon>
        <taxon>Gammaproteobacteria</taxon>
        <taxon>Alteromonadales</taxon>
        <taxon>Shewanellaceae</taxon>
        <taxon>Shewanella</taxon>
    </lineage>
</organism>
<dbReference type="Proteomes" id="UP000198233">
    <property type="component" value="Chromosome"/>
</dbReference>
<protein>
    <submittedName>
        <fullName evidence="1">Uncharacterized protein</fullName>
    </submittedName>
</protein>
<sequence length="87" mass="9142">MKNESPTTPAVNVDGTPMINGTYVDAQGKPFGVTNDDSTSHSIQGDLSLNTIDSGYDDCFDSGFDADSSFCDSSFDSGFDSGFGDTF</sequence>